<reference evidence="4" key="1">
    <citation type="submission" date="2023-06" db="EMBL/GenBank/DDBJ databases">
        <title>Genome-scale phylogeny and comparative genomics of the fungal order Sordariales.</title>
        <authorList>
            <consortium name="Lawrence Berkeley National Laboratory"/>
            <person name="Hensen N."/>
            <person name="Bonometti L."/>
            <person name="Westerberg I."/>
            <person name="Brannstrom I.O."/>
            <person name="Guillou S."/>
            <person name="Cros-Aarteil S."/>
            <person name="Calhoun S."/>
            <person name="Haridas S."/>
            <person name="Kuo A."/>
            <person name="Mondo S."/>
            <person name="Pangilinan J."/>
            <person name="Riley R."/>
            <person name="Labutti K."/>
            <person name="Andreopoulos B."/>
            <person name="Lipzen A."/>
            <person name="Chen C."/>
            <person name="Yanf M."/>
            <person name="Daum C."/>
            <person name="Ng V."/>
            <person name="Clum A."/>
            <person name="Steindorff A."/>
            <person name="Ohm R."/>
            <person name="Martin F."/>
            <person name="Silar P."/>
            <person name="Natvig D."/>
            <person name="Lalanne C."/>
            <person name="Gautier V."/>
            <person name="Ament-Velasquez S.L."/>
            <person name="Kruys A."/>
            <person name="Hutchinson M.I."/>
            <person name="Powell A.J."/>
            <person name="Barry K."/>
            <person name="Miller A.N."/>
            <person name="Grigoriev I.V."/>
            <person name="Debuchy R."/>
            <person name="Gladieux P."/>
            <person name="Thoren M.H."/>
            <person name="Johannesson H."/>
        </authorList>
    </citation>
    <scope>NUCLEOTIDE SEQUENCE</scope>
    <source>
        <strain evidence="4">PSN4</strain>
    </source>
</reference>
<feature type="domain" description="DUF8212" evidence="3">
    <location>
        <begin position="225"/>
        <end position="252"/>
    </location>
</feature>
<dbReference type="Gene3D" id="1.25.40.20">
    <property type="entry name" value="Ankyrin repeat-containing domain"/>
    <property type="match status" value="1"/>
</dbReference>
<evidence type="ECO:0000256" key="1">
    <source>
        <dbReference type="PROSITE-ProRule" id="PRU00023"/>
    </source>
</evidence>
<dbReference type="PROSITE" id="PS50297">
    <property type="entry name" value="ANK_REP_REGION"/>
    <property type="match status" value="1"/>
</dbReference>
<accession>A0AAJ0B218</accession>
<dbReference type="Proteomes" id="UP001239445">
    <property type="component" value="Unassembled WGS sequence"/>
</dbReference>
<dbReference type="Pfam" id="PF26640">
    <property type="entry name" value="DUF8212"/>
    <property type="match status" value="1"/>
</dbReference>
<dbReference type="Pfam" id="PF06985">
    <property type="entry name" value="HET"/>
    <property type="match status" value="1"/>
</dbReference>
<evidence type="ECO:0000259" key="2">
    <source>
        <dbReference type="Pfam" id="PF06985"/>
    </source>
</evidence>
<dbReference type="InterPro" id="IPR036770">
    <property type="entry name" value="Ankyrin_rpt-contain_sf"/>
</dbReference>
<dbReference type="PROSITE" id="PS50088">
    <property type="entry name" value="ANK_REPEAT"/>
    <property type="match status" value="1"/>
</dbReference>
<dbReference type="InterPro" id="IPR010730">
    <property type="entry name" value="HET"/>
</dbReference>
<dbReference type="SMART" id="SM00248">
    <property type="entry name" value="ANK"/>
    <property type="match status" value="3"/>
</dbReference>
<dbReference type="InterPro" id="IPR058525">
    <property type="entry name" value="DUF8212"/>
</dbReference>
<evidence type="ECO:0000313" key="5">
    <source>
        <dbReference type="Proteomes" id="UP001239445"/>
    </source>
</evidence>
<dbReference type="InterPro" id="IPR002110">
    <property type="entry name" value="Ankyrin_rpt"/>
</dbReference>
<comment type="caution">
    <text evidence="4">The sequence shown here is derived from an EMBL/GenBank/DDBJ whole genome shotgun (WGS) entry which is preliminary data.</text>
</comment>
<dbReference type="PANTHER" id="PTHR10622">
    <property type="entry name" value="HET DOMAIN-CONTAINING PROTEIN"/>
    <property type="match status" value="1"/>
</dbReference>
<name>A0AAJ0B218_9PEZI</name>
<evidence type="ECO:0000259" key="3">
    <source>
        <dbReference type="Pfam" id="PF26640"/>
    </source>
</evidence>
<dbReference type="EMBL" id="MU839849">
    <property type="protein sequence ID" value="KAK1750137.1"/>
    <property type="molecule type" value="Genomic_DNA"/>
</dbReference>
<proteinExistence type="predicted"/>
<dbReference type="Pfam" id="PF00023">
    <property type="entry name" value="Ank"/>
    <property type="match status" value="1"/>
</dbReference>
<dbReference type="PANTHER" id="PTHR10622:SF10">
    <property type="entry name" value="HET DOMAIN-CONTAINING PROTEIN"/>
    <property type="match status" value="1"/>
</dbReference>
<gene>
    <name evidence="4" type="ORF">QBC47DRAFT_394665</name>
</gene>
<keyword evidence="5" id="KW-1185">Reference proteome</keyword>
<feature type="domain" description="Heterokaryon incompatibility" evidence="2">
    <location>
        <begin position="21"/>
        <end position="112"/>
    </location>
</feature>
<feature type="repeat" description="ANK" evidence="1">
    <location>
        <begin position="510"/>
        <end position="542"/>
    </location>
</feature>
<protein>
    <submittedName>
        <fullName evidence="4">Heterokaryon incompatibility protein-domain-containing protein</fullName>
    </submittedName>
</protein>
<dbReference type="AlphaFoldDB" id="A0AAJ0B218"/>
<dbReference type="SUPFAM" id="SSF48403">
    <property type="entry name" value="Ankyrin repeat"/>
    <property type="match status" value="1"/>
</dbReference>
<organism evidence="4 5">
    <name type="scientific">Echria macrotheca</name>
    <dbReference type="NCBI Taxonomy" id="438768"/>
    <lineage>
        <taxon>Eukaryota</taxon>
        <taxon>Fungi</taxon>
        <taxon>Dikarya</taxon>
        <taxon>Ascomycota</taxon>
        <taxon>Pezizomycotina</taxon>
        <taxon>Sordariomycetes</taxon>
        <taxon>Sordariomycetidae</taxon>
        <taxon>Sordariales</taxon>
        <taxon>Schizotheciaceae</taxon>
        <taxon>Echria</taxon>
    </lineage>
</organism>
<sequence>MRLLNVETRKLEEFYDNIPAYSILSHRWGDGEVLFQDIQSGTAASKPGYAKLLGACELAASHGFWYIWIDTCCIDKTSSAELSEAINSMYRWYQNSTICYAYLADVDSSSSPEEAESRNMMDLLRSSNWFTRGWTLQELIAPSIVVFYDTNWIRMGTRSALASRLSVITGIPGNILENGDISGASVAQKMSWASMRTTTRTEDMAYCLLGLFGVNMPMLYGEGDRAFVRLQEEILKISDDHSIFAWGYAEPGGDVTNDDIDLRAPEGVLARSPEDFEFSGNIVPSFDTDGELDGTIQLNNKGVHLTLPIKRVPRVHGWGAEYVAALPCVFEGNKRRVGISIQPVPLDKGRFRRIGKFFELNDLDMSANAGYSVTPICFEQTHWATRPLSLVQKAGREILFGHGYPLDGHLGNEKLMTTLVHNGASLGGNIELTFAGSRTLLTLALEHRDDAAVEKLLAYYDDSACPITEVDGSDNSPLSMSVAANRPRMTELLLQKGADPNDDLRLWCNDLPSPLIMAIRKGERQLVEILLRYGADPNLRHYAQSPIESARGVCCEEEIVKLLIAYGAEP</sequence>
<evidence type="ECO:0000313" key="4">
    <source>
        <dbReference type="EMBL" id="KAK1750137.1"/>
    </source>
</evidence>
<keyword evidence="1" id="KW-0040">ANK repeat</keyword>